<protein>
    <submittedName>
        <fullName evidence="1">Uncharacterized protein</fullName>
    </submittedName>
</protein>
<organism evidence="1 2">
    <name type="scientific">Pangasius djambal</name>
    <dbReference type="NCBI Taxonomy" id="1691987"/>
    <lineage>
        <taxon>Eukaryota</taxon>
        <taxon>Metazoa</taxon>
        <taxon>Chordata</taxon>
        <taxon>Craniata</taxon>
        <taxon>Vertebrata</taxon>
        <taxon>Euteleostomi</taxon>
        <taxon>Actinopterygii</taxon>
        <taxon>Neopterygii</taxon>
        <taxon>Teleostei</taxon>
        <taxon>Ostariophysi</taxon>
        <taxon>Siluriformes</taxon>
        <taxon>Pangasiidae</taxon>
        <taxon>Pangasius</taxon>
    </lineage>
</organism>
<sequence length="604" mass="68949">MRLFYFQLPDGSKSSVIQSPSEATHSQQLAPEKGGFFGRYFPLGHKKRLTPQDGNVTMARTLAEREEHFKRSNSNSPTSAYPYSLAKRKRQSIKISRGTRVREQSNASLNRQITDATELRHLDEFLGNQMNDLQSRAKSLSETEVIFFTATTQFRDTIKSMYSLSPTKKMKRMRENDKCPDSPLDHLFCTYQVNIVQSCDMCGSFIWGMEKACMCSVCKMVCHRKCMSKIITHCSKHVDKKTEAGKVILYFGVHLPTLTSRAEPVPCVLERMLAHVEMNGLYSEGIYRKSGSALKARELHQLLATSPQSTSLDNYQIHTVTGLIKCWLRELPDPLMTFNLYNDFLYAADVPEKSERLQAIYRKIEELPAPNYTTLERLIFHLVKVAKEEAHNRMSANALAIVFAPCVLRCPDVSDPLLSMRDLPKTTLCLEVLILEQMKRFDEKMKEIQQLEHAEALAIKQLTLRRQNTVLENQRGKADMSQMGRSDSDMENTLLERIRSIKHEKSKLAYRLPDLDSSDNENLDCESTVSLESPLEDIITHLDLEGQLSAKELLKLSEEKTPCDLRTQRRGGAQSLCVVQNGRRDLKPSRHFADLNIPFIDDDV</sequence>
<evidence type="ECO:0000313" key="1">
    <source>
        <dbReference type="EMBL" id="MCJ8731902.1"/>
    </source>
</evidence>
<evidence type="ECO:0000313" key="2">
    <source>
        <dbReference type="Proteomes" id="UP000830395"/>
    </source>
</evidence>
<dbReference type="EMBL" id="CM040978">
    <property type="protein sequence ID" value="MCJ8731902.1"/>
    <property type="molecule type" value="Genomic_DNA"/>
</dbReference>
<comment type="caution">
    <text evidence="1">The sequence shown here is derived from an EMBL/GenBank/DDBJ whole genome shotgun (WGS) entry which is preliminary data.</text>
</comment>
<reference evidence="1" key="1">
    <citation type="submission" date="2020-02" db="EMBL/GenBank/DDBJ databases">
        <title>Genome sequencing of the panga catfish, Pangasius djambal.</title>
        <authorList>
            <person name="Wen M."/>
            <person name="Zahm M."/>
            <person name="Roques C."/>
            <person name="Cabau C."/>
            <person name="Klopp C."/>
            <person name="Donnadieu C."/>
            <person name="Jouanno E."/>
            <person name="Avarre J.-C."/>
            <person name="Campet M."/>
            <person name="Ha T."/>
            <person name="Dugue R."/>
            <person name="Lampietro C."/>
            <person name="Louis A."/>
            <person name="Herpin A."/>
            <person name="Echchiki A."/>
            <person name="Berthelot C."/>
            <person name="Parey E."/>
            <person name="Roest-Crollius H."/>
            <person name="Braasch I."/>
            <person name="Postlethwait J.H."/>
            <person name="Bobe J."/>
            <person name="Montfort J."/>
            <person name="Bouchez O."/>
            <person name="Begum T."/>
            <person name="Schartl M."/>
            <person name="Gustiano R."/>
            <person name="Guiguen Y."/>
        </authorList>
    </citation>
    <scope>NUCLEOTIDE SEQUENCE</scope>
    <source>
        <strain evidence="1">Pdj_M5554</strain>
    </source>
</reference>
<keyword evidence="2" id="KW-1185">Reference proteome</keyword>
<name>A0ACC5Y964_9TELE</name>
<proteinExistence type="predicted"/>
<dbReference type="Proteomes" id="UP000830395">
    <property type="component" value="Chromosome 4"/>
</dbReference>
<gene>
    <name evidence="1" type="ORF">PDJAM_G00204560</name>
</gene>
<accession>A0ACC5Y964</accession>